<name>A0A0L7LWB2_PLAF4</name>
<evidence type="ECO:0000313" key="3">
    <source>
        <dbReference type="Proteomes" id="UP000054282"/>
    </source>
</evidence>
<protein>
    <submittedName>
        <fullName evidence="2">Uncharacterized protein</fullName>
    </submittedName>
</protein>
<accession>A0A0L7LWB2</accession>
<reference evidence="3" key="1">
    <citation type="submission" date="2006-09" db="EMBL/GenBank/DDBJ databases">
        <title>Annotation of Plasmodium falciparum Dd2.</title>
        <authorList>
            <consortium name="The Broad Institute Genome Sequencing Platform"/>
            <person name="Volkman S.K."/>
            <person name="Neafsey D.E."/>
            <person name="Dash A.P."/>
            <person name="Chitnis C.E."/>
            <person name="Hartl D.L."/>
            <person name="Young S.K."/>
            <person name="Zeng Q."/>
            <person name="Koehrsen M."/>
            <person name="Alvarado L."/>
            <person name="Berlin A."/>
            <person name="Borenstein D."/>
            <person name="Chapman S.B."/>
            <person name="Chen Z."/>
            <person name="Engels R."/>
            <person name="Freedman E."/>
            <person name="Gellesch M."/>
            <person name="Goldberg J."/>
            <person name="Griggs A."/>
            <person name="Gujja S."/>
            <person name="Heilman E.R."/>
            <person name="Heiman D.I."/>
            <person name="Howarth C."/>
            <person name="Jen D."/>
            <person name="Larson L."/>
            <person name="Mehta T."/>
            <person name="Neiman D."/>
            <person name="Park D."/>
            <person name="Pearson M."/>
            <person name="Roberts A."/>
            <person name="Saif S."/>
            <person name="Shea T."/>
            <person name="Shenoy N."/>
            <person name="Sisk P."/>
            <person name="Stolte C."/>
            <person name="Sykes S."/>
            <person name="Walk T."/>
            <person name="White J."/>
            <person name="Yandava C."/>
            <person name="Haas B."/>
            <person name="Henn M.R."/>
            <person name="Nusbaum C."/>
            <person name="Birren B."/>
        </authorList>
    </citation>
    <scope>NUCLEOTIDE SEQUENCE [LARGE SCALE GENOMIC DNA]</scope>
</reference>
<dbReference type="KEGG" id="pfd:PFDG_00129"/>
<organism evidence="2 3">
    <name type="scientific">Plasmodium falciparum (isolate Dd2)</name>
    <dbReference type="NCBI Taxonomy" id="57267"/>
    <lineage>
        <taxon>Eukaryota</taxon>
        <taxon>Sar</taxon>
        <taxon>Alveolata</taxon>
        <taxon>Apicomplexa</taxon>
        <taxon>Aconoidasida</taxon>
        <taxon>Haemosporida</taxon>
        <taxon>Plasmodiidae</taxon>
        <taxon>Plasmodium</taxon>
        <taxon>Plasmodium (Laverania)</taxon>
    </lineage>
</organism>
<evidence type="ECO:0000313" key="2">
    <source>
        <dbReference type="EMBL" id="KOB84793.1"/>
    </source>
</evidence>
<evidence type="ECO:0000256" key="1">
    <source>
        <dbReference type="SAM" id="MobiDB-lite"/>
    </source>
</evidence>
<sequence length="80" mass="9112">MNISVILTNYSSITLVPRKEHSEHGQVKHENFLNNTLQYDENSQNGEYKDNNISSNNTQYNNNSSNSGSLNDEGPLWKSH</sequence>
<feature type="region of interest" description="Disordered" evidence="1">
    <location>
        <begin position="37"/>
        <end position="80"/>
    </location>
</feature>
<feature type="compositionally biased region" description="Low complexity" evidence="1">
    <location>
        <begin position="51"/>
        <end position="71"/>
    </location>
</feature>
<proteinExistence type="predicted"/>
<dbReference type="Proteomes" id="UP000054282">
    <property type="component" value="Unassembled WGS sequence"/>
</dbReference>
<dbReference type="EMBL" id="DS016064">
    <property type="protein sequence ID" value="KOB84793.1"/>
    <property type="molecule type" value="Genomic_DNA"/>
</dbReference>
<dbReference type="AlphaFoldDB" id="A0A0L7LWB2"/>
<feature type="compositionally biased region" description="Polar residues" evidence="1">
    <location>
        <begin position="37"/>
        <end position="46"/>
    </location>
</feature>
<gene>
    <name evidence="2" type="ORF">PFDG_00129</name>
</gene>
<reference evidence="3" key="2">
    <citation type="submission" date="2006-09" db="EMBL/GenBank/DDBJ databases">
        <title>The genome sequence of Plasmodium falciparum Dd2.</title>
        <authorList>
            <consortium name="The Broad Institute Genome Sequencing Platform"/>
            <person name="Birren B."/>
            <person name="Lander E."/>
            <person name="Galagan J."/>
            <person name="Nusbaum C."/>
            <person name="Devon K."/>
            <person name="Henn M."/>
            <person name="Jaffe D."/>
            <person name="Butler J."/>
            <person name="Alvarez P."/>
            <person name="Gnerre S."/>
            <person name="Grabherr M."/>
            <person name="Kleber M."/>
            <person name="Mauceli E."/>
            <person name="Brockman W."/>
            <person name="MacCallum I.A."/>
            <person name="Rounsley S."/>
            <person name="Young S."/>
            <person name="LaButti K."/>
            <person name="Pushparaj V."/>
            <person name="DeCaprio D."/>
            <person name="Crawford M."/>
            <person name="Koehrsen M."/>
            <person name="Engels R."/>
            <person name="Montgomery P."/>
            <person name="Pearson M."/>
            <person name="Howarth C."/>
            <person name="Larson L."/>
            <person name="Luoma S."/>
            <person name="White J."/>
            <person name="Kodira C."/>
            <person name="Zeng Q."/>
            <person name="O'Leary S."/>
            <person name="Yandava C."/>
            <person name="Alvarado L."/>
            <person name="Wirth D."/>
            <person name="Volkman S."/>
            <person name="Hartl D."/>
        </authorList>
    </citation>
    <scope>NUCLEOTIDE SEQUENCE [LARGE SCALE GENOMIC DNA]</scope>
</reference>